<protein>
    <recommendedName>
        <fullName evidence="5">Cytochrome P450</fullName>
    </recommendedName>
</protein>
<proteinExistence type="predicted"/>
<keyword evidence="2" id="KW-0408">Iron</keyword>
<keyword evidence="1" id="KW-0479">Metal-binding</keyword>
<accession>A0A7J7NLR9</accession>
<evidence type="ECO:0000256" key="1">
    <source>
        <dbReference type="ARBA" id="ARBA00022723"/>
    </source>
</evidence>
<dbReference type="Pfam" id="PF00067">
    <property type="entry name" value="p450"/>
    <property type="match status" value="1"/>
</dbReference>
<gene>
    <name evidence="3" type="ORF">GIB67_011418</name>
</gene>
<dbReference type="PANTHER" id="PTHR24286:SF217">
    <property type="entry name" value="OS07G0520300 PROTEIN"/>
    <property type="match status" value="1"/>
</dbReference>
<dbReference type="OrthoDB" id="3945418at2759"/>
<name>A0A7J7NLR9_9MAGN</name>
<evidence type="ECO:0000313" key="4">
    <source>
        <dbReference type="Proteomes" id="UP000541444"/>
    </source>
</evidence>
<dbReference type="Gene3D" id="1.10.630.10">
    <property type="entry name" value="Cytochrome P450"/>
    <property type="match status" value="1"/>
</dbReference>
<evidence type="ECO:0000313" key="3">
    <source>
        <dbReference type="EMBL" id="KAF6168033.1"/>
    </source>
</evidence>
<dbReference type="Proteomes" id="UP000541444">
    <property type="component" value="Unassembled WGS sequence"/>
</dbReference>
<dbReference type="InterPro" id="IPR001128">
    <property type="entry name" value="Cyt_P450"/>
</dbReference>
<dbReference type="GO" id="GO:0020037">
    <property type="term" value="F:heme binding"/>
    <property type="evidence" value="ECO:0007669"/>
    <property type="project" value="InterPro"/>
</dbReference>
<evidence type="ECO:0000256" key="2">
    <source>
        <dbReference type="ARBA" id="ARBA00023004"/>
    </source>
</evidence>
<keyword evidence="4" id="KW-1185">Reference proteome</keyword>
<dbReference type="InterPro" id="IPR036396">
    <property type="entry name" value="Cyt_P450_sf"/>
</dbReference>
<dbReference type="GO" id="GO:0005506">
    <property type="term" value="F:iron ion binding"/>
    <property type="evidence" value="ECO:0007669"/>
    <property type="project" value="InterPro"/>
</dbReference>
<dbReference type="EMBL" id="JACGCM010000704">
    <property type="protein sequence ID" value="KAF6168033.1"/>
    <property type="molecule type" value="Genomic_DNA"/>
</dbReference>
<dbReference type="GO" id="GO:0016705">
    <property type="term" value="F:oxidoreductase activity, acting on paired donors, with incorporation or reduction of molecular oxygen"/>
    <property type="evidence" value="ECO:0007669"/>
    <property type="project" value="InterPro"/>
</dbReference>
<dbReference type="GO" id="GO:0004497">
    <property type="term" value="F:monooxygenase activity"/>
    <property type="evidence" value="ECO:0007669"/>
    <property type="project" value="InterPro"/>
</dbReference>
<dbReference type="GO" id="GO:0044550">
    <property type="term" value="P:secondary metabolite biosynthetic process"/>
    <property type="evidence" value="ECO:0007669"/>
    <property type="project" value="UniProtKB-ARBA"/>
</dbReference>
<dbReference type="AlphaFoldDB" id="A0A7J7NLR9"/>
<comment type="caution">
    <text evidence="3">The sequence shown here is derived from an EMBL/GenBank/DDBJ whole genome shotgun (WGS) entry which is preliminary data.</text>
</comment>
<sequence>MLNLPNMSPSMYFTLFLLLFPILPLLTTRRRKLSNKLPPGSLGIPFIGQILDLLRAMTTNTAEEWLEERARKYDPISKLTLFGIPTVFMRGKVANKFVFNNDGEVLGSNQLKSIARIIGSRNILELNGEDHRRERDALLMFFKLEVLKIIRACTKAQSMVMGLSCEKREALLKQQAFSSEDLIHSLLCITSEDNKPALSDKEIVDNVMIVMLAEFDTSSVQLTFLIWLLINDLGLAI</sequence>
<organism evidence="3 4">
    <name type="scientific">Kingdonia uniflora</name>
    <dbReference type="NCBI Taxonomy" id="39325"/>
    <lineage>
        <taxon>Eukaryota</taxon>
        <taxon>Viridiplantae</taxon>
        <taxon>Streptophyta</taxon>
        <taxon>Embryophyta</taxon>
        <taxon>Tracheophyta</taxon>
        <taxon>Spermatophyta</taxon>
        <taxon>Magnoliopsida</taxon>
        <taxon>Ranunculales</taxon>
        <taxon>Circaeasteraceae</taxon>
        <taxon>Kingdonia</taxon>
    </lineage>
</organism>
<dbReference type="SUPFAM" id="SSF48264">
    <property type="entry name" value="Cytochrome P450"/>
    <property type="match status" value="1"/>
</dbReference>
<reference evidence="3 4" key="1">
    <citation type="journal article" date="2020" name="IScience">
        <title>Genome Sequencing of the Endangered Kingdonia uniflora (Circaeasteraceae, Ranunculales) Reveals Potential Mechanisms of Evolutionary Specialization.</title>
        <authorList>
            <person name="Sun Y."/>
            <person name="Deng T."/>
            <person name="Zhang A."/>
            <person name="Moore M.J."/>
            <person name="Landis J.B."/>
            <person name="Lin N."/>
            <person name="Zhang H."/>
            <person name="Zhang X."/>
            <person name="Huang J."/>
            <person name="Zhang X."/>
            <person name="Sun H."/>
            <person name="Wang H."/>
        </authorList>
    </citation>
    <scope>NUCLEOTIDE SEQUENCE [LARGE SCALE GENOMIC DNA]</scope>
    <source>
        <strain evidence="3">TB1705</strain>
        <tissue evidence="3">Leaf</tissue>
    </source>
</reference>
<dbReference type="PANTHER" id="PTHR24286">
    <property type="entry name" value="CYTOCHROME P450 26"/>
    <property type="match status" value="1"/>
</dbReference>
<dbReference type="GO" id="GO:0016125">
    <property type="term" value="P:sterol metabolic process"/>
    <property type="evidence" value="ECO:0007669"/>
    <property type="project" value="TreeGrafter"/>
</dbReference>
<evidence type="ECO:0008006" key="5">
    <source>
        <dbReference type="Google" id="ProtNLM"/>
    </source>
</evidence>